<organism evidence="3 4">
    <name type="scientific">Sphenostylis stenocarpa</name>
    <dbReference type="NCBI Taxonomy" id="92480"/>
    <lineage>
        <taxon>Eukaryota</taxon>
        <taxon>Viridiplantae</taxon>
        <taxon>Streptophyta</taxon>
        <taxon>Embryophyta</taxon>
        <taxon>Tracheophyta</taxon>
        <taxon>Spermatophyta</taxon>
        <taxon>Magnoliopsida</taxon>
        <taxon>eudicotyledons</taxon>
        <taxon>Gunneridae</taxon>
        <taxon>Pentapetalae</taxon>
        <taxon>rosids</taxon>
        <taxon>fabids</taxon>
        <taxon>Fabales</taxon>
        <taxon>Fabaceae</taxon>
        <taxon>Papilionoideae</taxon>
        <taxon>50 kb inversion clade</taxon>
        <taxon>NPAAA clade</taxon>
        <taxon>indigoferoid/millettioid clade</taxon>
        <taxon>Phaseoleae</taxon>
        <taxon>Sphenostylis</taxon>
    </lineage>
</organism>
<dbReference type="InterPro" id="IPR023213">
    <property type="entry name" value="CAT-like_dom_sf"/>
</dbReference>
<sequence length="204" mass="22717">MFIKAWAYACKSYEEESPISLMRELEPLFDRDLIKDPTGLKLKTYPSDTTLSTFVTCCAYVSVCIAKATDEAQNAEKFALAFIPEDFKKEDGVVVVAKRIWSKTKMLDKGAIEGIEAVFPMFIAMLREGVKGISVAGSNRFGVYETDFGWGRPAKVDITSVDRGLNIGWAESKDEKGGVEVGLALNKHVMHLFHGIFYEGLRID</sequence>
<dbReference type="AlphaFoldDB" id="A0AA86RN27"/>
<protein>
    <submittedName>
        <fullName evidence="3">Uncharacterized protein</fullName>
    </submittedName>
</protein>
<gene>
    <name evidence="3" type="ORF">AYBTSS11_LOCUS1465</name>
</gene>
<keyword evidence="1" id="KW-0808">Transferase</keyword>
<dbReference type="GO" id="GO:0016747">
    <property type="term" value="F:acyltransferase activity, transferring groups other than amino-acyl groups"/>
    <property type="evidence" value="ECO:0007669"/>
    <property type="project" value="UniProtKB-ARBA"/>
</dbReference>
<dbReference type="EMBL" id="OY731398">
    <property type="protein sequence ID" value="CAJ1833471.1"/>
    <property type="molecule type" value="Genomic_DNA"/>
</dbReference>
<evidence type="ECO:0000256" key="2">
    <source>
        <dbReference type="ARBA" id="ARBA00023315"/>
    </source>
</evidence>
<evidence type="ECO:0000313" key="4">
    <source>
        <dbReference type="Proteomes" id="UP001189624"/>
    </source>
</evidence>
<keyword evidence="2" id="KW-0012">Acyltransferase</keyword>
<dbReference type="Pfam" id="PF02458">
    <property type="entry name" value="Transferase"/>
    <property type="match status" value="1"/>
</dbReference>
<dbReference type="PANTHER" id="PTHR31625">
    <property type="match status" value="1"/>
</dbReference>
<dbReference type="Gramene" id="rna-AYBTSS11_LOCUS1465">
    <property type="protein sequence ID" value="CAJ1833471.1"/>
    <property type="gene ID" value="gene-AYBTSS11_LOCUS1465"/>
</dbReference>
<dbReference type="InterPro" id="IPR051504">
    <property type="entry name" value="Plant_metabolite_acyltrans"/>
</dbReference>
<name>A0AA86RN27_9FABA</name>
<dbReference type="Gene3D" id="3.30.559.10">
    <property type="entry name" value="Chloramphenicol acetyltransferase-like domain"/>
    <property type="match status" value="2"/>
</dbReference>
<keyword evidence="4" id="KW-1185">Reference proteome</keyword>
<proteinExistence type="predicted"/>
<evidence type="ECO:0000256" key="1">
    <source>
        <dbReference type="ARBA" id="ARBA00022679"/>
    </source>
</evidence>
<dbReference type="Proteomes" id="UP001189624">
    <property type="component" value="Chromosome 1"/>
</dbReference>
<accession>A0AA86RN27</accession>
<reference evidence="3" key="1">
    <citation type="submission" date="2023-10" db="EMBL/GenBank/DDBJ databases">
        <authorList>
            <person name="Domelevo Entfellner J.-B."/>
        </authorList>
    </citation>
    <scope>NUCLEOTIDE SEQUENCE</scope>
</reference>
<evidence type="ECO:0000313" key="3">
    <source>
        <dbReference type="EMBL" id="CAJ1833471.1"/>
    </source>
</evidence>